<evidence type="ECO:0000313" key="1">
    <source>
        <dbReference type="EMBL" id="QPS20486.1"/>
    </source>
</evidence>
<dbReference type="RefSeq" id="WP_013813348.1">
    <property type="nucleotide sequence ID" value="NZ_CAMITG010000009.1"/>
</dbReference>
<evidence type="ECO:0000313" key="3">
    <source>
        <dbReference type="Proteomes" id="UP000248897"/>
    </source>
</evidence>
<dbReference type="EMBL" id="LS483469">
    <property type="protein sequence ID" value="SQI42016.1"/>
    <property type="molecule type" value="Genomic_DNA"/>
</dbReference>
<dbReference type="EMBL" id="CP065673">
    <property type="protein sequence ID" value="QPS20486.1"/>
    <property type="molecule type" value="Genomic_DNA"/>
</dbReference>
<keyword evidence="4" id="KW-1185">Reference proteome</keyword>
<dbReference type="GeneID" id="57667649"/>
<gene>
    <name evidence="1" type="ORF">I6G64_23515</name>
    <name evidence="2" type="ORF">NCTC12961_03463</name>
</gene>
<dbReference type="AlphaFoldDB" id="A0A2X4UQA2"/>
<accession>A0A2X4UQA2</accession>
<dbReference type="STRING" id="82996.ADP72_22100"/>
<reference evidence="2 3" key="1">
    <citation type="submission" date="2018-06" db="EMBL/GenBank/DDBJ databases">
        <authorList>
            <consortium name="Pathogen Informatics"/>
            <person name="Doyle S."/>
        </authorList>
    </citation>
    <scope>NUCLEOTIDE SEQUENCE [LARGE SCALE GENOMIC DNA]</scope>
    <source>
        <strain evidence="2 3">NCTC12961</strain>
    </source>
</reference>
<dbReference type="Proteomes" id="UP000594967">
    <property type="component" value="Chromosome"/>
</dbReference>
<evidence type="ECO:0000313" key="4">
    <source>
        <dbReference type="Proteomes" id="UP000594967"/>
    </source>
</evidence>
<proteinExistence type="predicted"/>
<dbReference type="Proteomes" id="UP000248897">
    <property type="component" value="Chromosome 1"/>
</dbReference>
<protein>
    <submittedName>
        <fullName evidence="2">Uncharacterized protein</fullName>
    </submittedName>
</protein>
<evidence type="ECO:0000313" key="2">
    <source>
        <dbReference type="EMBL" id="SQI42016.1"/>
    </source>
</evidence>
<sequence>MSDEDKLPQLLEHMVLNLRMIYARSTLVEKALAHIIAENATLKSDIIKQLQIVNAANDRDKIDLEEARTHLIDVINSVPTKK</sequence>
<organism evidence="2 3">
    <name type="scientific">Serratia plymuthica</name>
    <dbReference type="NCBI Taxonomy" id="82996"/>
    <lineage>
        <taxon>Bacteria</taxon>
        <taxon>Pseudomonadati</taxon>
        <taxon>Pseudomonadota</taxon>
        <taxon>Gammaproteobacteria</taxon>
        <taxon>Enterobacterales</taxon>
        <taxon>Yersiniaceae</taxon>
        <taxon>Serratia</taxon>
    </lineage>
</organism>
<name>A0A2X4UQA2_SERPL</name>
<reference evidence="1 4" key="2">
    <citation type="submission" date="2020-12" db="EMBL/GenBank/DDBJ databases">
        <title>FDA dAtabase for Regulatory Grade micrObial Sequences (FDA-ARGOS): Supporting development and validation of Infectious Disease Dx tests.</title>
        <authorList>
            <person name="Sproer C."/>
            <person name="Gronow S."/>
            <person name="Severitt S."/>
            <person name="Schroder I."/>
            <person name="Tallon L."/>
            <person name="Sadzewicz L."/>
            <person name="Zhao X."/>
            <person name="Boylan J."/>
            <person name="Ott S."/>
            <person name="Bowen H."/>
            <person name="Vavikolanu K."/>
            <person name="Mehta A."/>
            <person name="Aluvathingal J."/>
            <person name="Nadendla S."/>
            <person name="Lowell S."/>
            <person name="Myers T."/>
            <person name="Yan Y."/>
            <person name="Sichtig H."/>
        </authorList>
    </citation>
    <scope>NUCLEOTIDE SEQUENCE [LARGE SCALE GENOMIC DNA]</scope>
    <source>
        <strain evidence="1 4">FDAARGOS_907</strain>
    </source>
</reference>